<reference evidence="2 3" key="1">
    <citation type="submission" date="2019-10" db="EMBL/GenBank/DDBJ databases">
        <authorList>
            <person name="Garlena R.A."/>
            <person name="Russell D.A."/>
            <person name="Pope W.H."/>
            <person name="Jacobs-Sera D."/>
            <person name="Hatfull G.F."/>
        </authorList>
    </citation>
    <scope>NUCLEOTIDE SEQUENCE [LARGE SCALE GENOMIC DNA]</scope>
</reference>
<protein>
    <submittedName>
        <fullName evidence="2">Membrane protein</fullName>
    </submittedName>
</protein>
<proteinExistence type="predicted"/>
<name>A0A649VMR5_9CAUD</name>
<feature type="transmembrane region" description="Helical" evidence="1">
    <location>
        <begin position="39"/>
        <end position="58"/>
    </location>
</feature>
<dbReference type="Proteomes" id="UP000427282">
    <property type="component" value="Segment"/>
</dbReference>
<accession>A0A649VMR5</accession>
<keyword evidence="1" id="KW-1133">Transmembrane helix</keyword>
<evidence type="ECO:0000313" key="3">
    <source>
        <dbReference type="Proteomes" id="UP000427282"/>
    </source>
</evidence>
<gene>
    <name evidence="2" type="primary">25</name>
    <name evidence="2" type="ORF">SEA_MUFASA8_25</name>
</gene>
<keyword evidence="1" id="KW-0472">Membrane</keyword>
<organism evidence="2 3">
    <name type="scientific">Arthrobacter phage Mufasa8</name>
    <dbReference type="NCBI Taxonomy" id="2656526"/>
    <lineage>
        <taxon>Viruses</taxon>
        <taxon>Duplodnaviria</taxon>
        <taxon>Heunggongvirae</taxon>
        <taxon>Uroviricota</taxon>
        <taxon>Caudoviricetes</taxon>
        <taxon>Mufasoctovirus</taxon>
        <taxon>Mufasoctovirus mufasa8</taxon>
    </lineage>
</organism>
<dbReference type="KEGG" id="vg:55814478"/>
<evidence type="ECO:0000313" key="2">
    <source>
        <dbReference type="EMBL" id="QGJ93474.1"/>
    </source>
</evidence>
<feature type="transmembrane region" description="Helical" evidence="1">
    <location>
        <begin position="64"/>
        <end position="85"/>
    </location>
</feature>
<evidence type="ECO:0000256" key="1">
    <source>
        <dbReference type="SAM" id="Phobius"/>
    </source>
</evidence>
<dbReference type="GeneID" id="55814478"/>
<dbReference type="RefSeq" id="YP_009885105.1">
    <property type="nucleotide sequence ID" value="NC_049478.1"/>
</dbReference>
<keyword evidence="3" id="KW-1185">Reference proteome</keyword>
<sequence>MILFHFTGWALLALAVQFLLPVLIDLVTTEVTRNGVKTLLLAILTLATTLATGVLNAHDTGAPYDLAQALLTGLGGFILSIAAYYKVWKKSGVSAAAQNTLVTAPLQDPTPPQDPAPTGVANVVQLYPPRAAA</sequence>
<keyword evidence="1" id="KW-0812">Transmembrane</keyword>
<feature type="transmembrane region" description="Helical" evidence="1">
    <location>
        <begin position="6"/>
        <end position="27"/>
    </location>
</feature>
<dbReference type="EMBL" id="MN586027">
    <property type="protein sequence ID" value="QGJ93474.1"/>
    <property type="molecule type" value="Genomic_DNA"/>
</dbReference>